<evidence type="ECO:0000313" key="9">
    <source>
        <dbReference type="EMBL" id="CAG8148891.1"/>
    </source>
</evidence>
<feature type="region of interest" description="Disordered" evidence="6">
    <location>
        <begin position="399"/>
        <end position="421"/>
    </location>
</feature>
<keyword evidence="10" id="KW-1185">Reference proteome</keyword>
<feature type="transmembrane region" description="Helical" evidence="7">
    <location>
        <begin position="223"/>
        <end position="243"/>
    </location>
</feature>
<sequence length="432" mass="48058">MLIPSQIILTYVRPSYWLPGLEIVWGVLTGLIAMCSNAKQVYVLRVFLGLCESSAWPGMMTLFMYWYTPTELAKRMGFYHSCQAVGQMLSGAMQAAISDTLNEHAGLAGWRWLFVINAIITVIWGFAGFFMIPDLPNRPNPRAFWFKKVHGEISLERLARNGRAEPKRMTWAGVKRTFSGWVVYFISILYIATVLGTYGYVYFSLFLKSLKNPDGSARWSVTQVNAIPIGGSAINVVFVWIWALLSDVLETRWTLIVLQAVIGIIPCIIMSAWTANPASVALSAAYASYFISYICLGTAPLIFAWLSDLIPQDPEARSLAVGVAVAGYYSISAWSQVLVWPASQAPYYKYGWQSALALLVLVIIMTSILRFVDVRYLLPKREQFRAVIEDDIAATKANSSAIPTLPDDDTERDGGSSKVTHTARVNEVHGNC</sequence>
<evidence type="ECO:0000256" key="7">
    <source>
        <dbReference type="SAM" id="Phobius"/>
    </source>
</evidence>
<accession>A0A9W4MU07</accession>
<feature type="transmembrane region" description="Helical" evidence="7">
    <location>
        <begin position="42"/>
        <end position="67"/>
    </location>
</feature>
<dbReference type="PROSITE" id="PS50850">
    <property type="entry name" value="MFS"/>
    <property type="match status" value="1"/>
</dbReference>
<keyword evidence="4 7" id="KW-1133">Transmembrane helix</keyword>
<dbReference type="GO" id="GO:0016020">
    <property type="term" value="C:membrane"/>
    <property type="evidence" value="ECO:0007669"/>
    <property type="project" value="UniProtKB-SubCell"/>
</dbReference>
<dbReference type="SUPFAM" id="SSF103473">
    <property type="entry name" value="MFS general substrate transporter"/>
    <property type="match status" value="1"/>
</dbReference>
<evidence type="ECO:0000256" key="6">
    <source>
        <dbReference type="SAM" id="MobiDB-lite"/>
    </source>
</evidence>
<evidence type="ECO:0000313" key="10">
    <source>
        <dbReference type="Proteomes" id="UP001153618"/>
    </source>
</evidence>
<evidence type="ECO:0000256" key="2">
    <source>
        <dbReference type="ARBA" id="ARBA00022448"/>
    </source>
</evidence>
<name>A0A9W4MU07_PENOL</name>
<dbReference type="GO" id="GO:0022857">
    <property type="term" value="F:transmembrane transporter activity"/>
    <property type="evidence" value="ECO:0007669"/>
    <property type="project" value="InterPro"/>
</dbReference>
<protein>
    <recommendedName>
        <fullName evidence="8">Major facilitator superfamily (MFS) profile domain-containing protein</fullName>
    </recommendedName>
</protein>
<keyword evidence="3 7" id="KW-0812">Transmembrane</keyword>
<dbReference type="Pfam" id="PF07690">
    <property type="entry name" value="MFS_1"/>
    <property type="match status" value="1"/>
</dbReference>
<evidence type="ECO:0000256" key="5">
    <source>
        <dbReference type="ARBA" id="ARBA00023136"/>
    </source>
</evidence>
<dbReference type="InterPro" id="IPR020846">
    <property type="entry name" value="MFS_dom"/>
</dbReference>
<dbReference type="EMBL" id="CAJVOS010000031">
    <property type="protein sequence ID" value="CAG8148891.1"/>
    <property type="molecule type" value="Genomic_DNA"/>
</dbReference>
<feature type="transmembrane region" description="Helical" evidence="7">
    <location>
        <begin position="178"/>
        <end position="203"/>
    </location>
</feature>
<organism evidence="9 10">
    <name type="scientific">Penicillium olsonii</name>
    <dbReference type="NCBI Taxonomy" id="99116"/>
    <lineage>
        <taxon>Eukaryota</taxon>
        <taxon>Fungi</taxon>
        <taxon>Dikarya</taxon>
        <taxon>Ascomycota</taxon>
        <taxon>Pezizomycotina</taxon>
        <taxon>Eurotiomycetes</taxon>
        <taxon>Eurotiomycetidae</taxon>
        <taxon>Eurotiales</taxon>
        <taxon>Aspergillaceae</taxon>
        <taxon>Penicillium</taxon>
    </lineage>
</organism>
<keyword evidence="2" id="KW-0813">Transport</keyword>
<comment type="subcellular location">
    <subcellularLocation>
        <location evidence="1">Membrane</location>
        <topology evidence="1">Multi-pass membrane protein</topology>
    </subcellularLocation>
</comment>
<dbReference type="PANTHER" id="PTHR43791">
    <property type="entry name" value="PERMEASE-RELATED"/>
    <property type="match status" value="1"/>
</dbReference>
<proteinExistence type="predicted"/>
<evidence type="ECO:0000256" key="4">
    <source>
        <dbReference type="ARBA" id="ARBA00022989"/>
    </source>
</evidence>
<dbReference type="PANTHER" id="PTHR43791:SF64">
    <property type="entry name" value="MAJOR FACILITATOR SUPERFAMILY (MFS) PROFILE DOMAIN-CONTAINING PROTEIN"/>
    <property type="match status" value="1"/>
</dbReference>
<gene>
    <name evidence="9" type="ORF">POLS_LOCUS6022</name>
</gene>
<dbReference type="InterPro" id="IPR011701">
    <property type="entry name" value="MFS"/>
</dbReference>
<feature type="transmembrane region" description="Helical" evidence="7">
    <location>
        <begin position="318"/>
        <end position="340"/>
    </location>
</feature>
<feature type="transmembrane region" description="Helical" evidence="7">
    <location>
        <begin position="286"/>
        <end position="306"/>
    </location>
</feature>
<keyword evidence="5 7" id="KW-0472">Membrane</keyword>
<feature type="transmembrane region" description="Helical" evidence="7">
    <location>
        <begin position="110"/>
        <end position="132"/>
    </location>
</feature>
<reference evidence="9" key="1">
    <citation type="submission" date="2021-07" db="EMBL/GenBank/DDBJ databases">
        <authorList>
            <person name="Branca A.L. A."/>
        </authorList>
    </citation>
    <scope>NUCLEOTIDE SEQUENCE</scope>
</reference>
<dbReference type="Proteomes" id="UP001153618">
    <property type="component" value="Unassembled WGS sequence"/>
</dbReference>
<feature type="transmembrane region" description="Helical" evidence="7">
    <location>
        <begin position="16"/>
        <end position="35"/>
    </location>
</feature>
<dbReference type="OrthoDB" id="3639251at2759"/>
<evidence type="ECO:0000259" key="8">
    <source>
        <dbReference type="PROSITE" id="PS50850"/>
    </source>
</evidence>
<feature type="transmembrane region" description="Helical" evidence="7">
    <location>
        <begin position="255"/>
        <end position="274"/>
    </location>
</feature>
<evidence type="ECO:0000256" key="3">
    <source>
        <dbReference type="ARBA" id="ARBA00022692"/>
    </source>
</evidence>
<feature type="transmembrane region" description="Helical" evidence="7">
    <location>
        <begin position="352"/>
        <end position="372"/>
    </location>
</feature>
<evidence type="ECO:0000256" key="1">
    <source>
        <dbReference type="ARBA" id="ARBA00004141"/>
    </source>
</evidence>
<dbReference type="AlphaFoldDB" id="A0A9W4MU07"/>
<feature type="domain" description="Major facilitator superfamily (MFS) profile" evidence="8">
    <location>
        <begin position="1"/>
        <end position="382"/>
    </location>
</feature>
<comment type="caution">
    <text evidence="9">The sequence shown here is derived from an EMBL/GenBank/DDBJ whole genome shotgun (WGS) entry which is preliminary data.</text>
</comment>
<dbReference type="Gene3D" id="1.20.1250.20">
    <property type="entry name" value="MFS general substrate transporter like domains"/>
    <property type="match status" value="2"/>
</dbReference>
<dbReference type="InterPro" id="IPR036259">
    <property type="entry name" value="MFS_trans_sf"/>
</dbReference>